<reference evidence="3 4" key="1">
    <citation type="submission" date="2019-01" db="EMBL/GenBank/DDBJ databases">
        <title>Draft genome sequence of Psathyrella aberdarensis IHI B618.</title>
        <authorList>
            <person name="Buettner E."/>
            <person name="Kellner H."/>
        </authorList>
    </citation>
    <scope>NUCLEOTIDE SEQUENCE [LARGE SCALE GENOMIC DNA]</scope>
    <source>
        <strain evidence="3 4">IHI B618</strain>
    </source>
</reference>
<dbReference type="SUPFAM" id="SSF52540">
    <property type="entry name" value="P-loop containing nucleoside triphosphate hydrolases"/>
    <property type="match status" value="1"/>
</dbReference>
<keyword evidence="1" id="KW-0677">Repeat</keyword>
<feature type="domain" description="NACHT" evidence="2">
    <location>
        <begin position="106"/>
        <end position="273"/>
    </location>
</feature>
<dbReference type="STRING" id="2316362.A0A4Q2DC79"/>
<evidence type="ECO:0000256" key="1">
    <source>
        <dbReference type="ARBA" id="ARBA00022737"/>
    </source>
</evidence>
<organism evidence="3 4">
    <name type="scientific">Candolleomyces aberdarensis</name>
    <dbReference type="NCBI Taxonomy" id="2316362"/>
    <lineage>
        <taxon>Eukaryota</taxon>
        <taxon>Fungi</taxon>
        <taxon>Dikarya</taxon>
        <taxon>Basidiomycota</taxon>
        <taxon>Agaricomycotina</taxon>
        <taxon>Agaricomycetes</taxon>
        <taxon>Agaricomycetidae</taxon>
        <taxon>Agaricales</taxon>
        <taxon>Agaricineae</taxon>
        <taxon>Psathyrellaceae</taxon>
        <taxon>Candolleomyces</taxon>
    </lineage>
</organism>
<dbReference type="EMBL" id="SDEE01000350">
    <property type="protein sequence ID" value="RXW17320.1"/>
    <property type="molecule type" value="Genomic_DNA"/>
</dbReference>
<dbReference type="PANTHER" id="PTHR10039:SF14">
    <property type="entry name" value="NACHT DOMAIN-CONTAINING PROTEIN"/>
    <property type="match status" value="1"/>
</dbReference>
<dbReference type="OrthoDB" id="3027122at2759"/>
<dbReference type="InterPro" id="IPR056884">
    <property type="entry name" value="NPHP3-like_N"/>
</dbReference>
<proteinExistence type="predicted"/>
<dbReference type="PANTHER" id="PTHR10039">
    <property type="entry name" value="AMELOGENIN"/>
    <property type="match status" value="1"/>
</dbReference>
<comment type="caution">
    <text evidence="3">The sequence shown here is derived from an EMBL/GenBank/DDBJ whole genome shotgun (WGS) entry which is preliminary data.</text>
</comment>
<dbReference type="Proteomes" id="UP000290288">
    <property type="component" value="Unassembled WGS sequence"/>
</dbReference>
<evidence type="ECO:0000259" key="2">
    <source>
        <dbReference type="PROSITE" id="PS50837"/>
    </source>
</evidence>
<evidence type="ECO:0000313" key="3">
    <source>
        <dbReference type="EMBL" id="RXW17320.1"/>
    </source>
</evidence>
<dbReference type="InterPro" id="IPR027417">
    <property type="entry name" value="P-loop_NTPase"/>
</dbReference>
<accession>A0A4Q2DC79</accession>
<dbReference type="InterPro" id="IPR007111">
    <property type="entry name" value="NACHT_NTPase"/>
</dbReference>
<protein>
    <recommendedName>
        <fullName evidence="2">NACHT domain-containing protein</fullName>
    </recommendedName>
</protein>
<name>A0A4Q2DC79_9AGAR</name>
<dbReference type="Gene3D" id="3.40.50.300">
    <property type="entry name" value="P-loop containing nucleotide triphosphate hydrolases"/>
    <property type="match status" value="1"/>
</dbReference>
<dbReference type="AlphaFoldDB" id="A0A4Q2DC79"/>
<sequence length="513" mass="58388">MAANLTFFQNTSDFSIESFTSTSINVVGMTPEDSLRGKVTSVLQLAASQQSISSVLGDQSAIGSIHNSEERSTAPRCMEETRVAVQNELYSWLLEDTEKFAPPAVKMKWVTGPAGTGKTAILGSVAGRCHEEDRLAASFFFSSLSTVRRRIKTHLIPTIAYQFASNARMTSLRPFILCAIQTNPSIFKLDLDTQVSQLILKPLEKVPIFKRSSWPKAIIIDGLDECEAVPTRDGDGSNPALRQKVDQTDILRALLKASKTPHFPFRILIASRPEQAIRKFVEDNESSLEETLQLDEEYNAMEDIKLFVKSKFKEIRRDAGLPPEWPLQIDEEALVRNASGQFIYAGVAMGFIQHSRTHDNAQNRLALVLSPVNNISNESENPFALIDALYFKILKQSPDANRSVQWLWQIQNDLDGDHSRRSPMKRHRAKFITDFLQYNDGEFEELLGSFRSLMKVPELHDHQSSFIFYHKSLFEFLCDPLRCKDLYIDYRVRRNWYMQRYLEHCASTSFISL</sequence>
<dbReference type="Pfam" id="PF24883">
    <property type="entry name" value="NPHP3_N"/>
    <property type="match status" value="1"/>
</dbReference>
<dbReference type="PROSITE" id="PS50837">
    <property type="entry name" value="NACHT"/>
    <property type="match status" value="1"/>
</dbReference>
<gene>
    <name evidence="3" type="ORF">EST38_g8540</name>
</gene>
<evidence type="ECO:0000313" key="4">
    <source>
        <dbReference type="Proteomes" id="UP000290288"/>
    </source>
</evidence>
<keyword evidence="4" id="KW-1185">Reference proteome</keyword>